<dbReference type="InterPro" id="IPR013785">
    <property type="entry name" value="Aldolase_TIM"/>
</dbReference>
<feature type="binding site" evidence="13">
    <location>
        <begin position="129"/>
        <end position="131"/>
    </location>
    <ligand>
        <name>substrate</name>
    </ligand>
</feature>
<protein>
    <recommendedName>
        <fullName evidence="11">Probable nicotinate-nucleotide pyrophosphorylase [carboxylating]</fullName>
        <ecNumber evidence="5">2.4.2.19</ecNumber>
    </recommendedName>
    <alternativeName>
        <fullName evidence="9">Quinolinate phosphoribosyltransferase [decarboxylating]</fullName>
    </alternativeName>
</protein>
<organism evidence="16 17">
    <name type="scientific">Clostridium collagenovorans DSM 3089</name>
    <dbReference type="NCBI Taxonomy" id="1121306"/>
    <lineage>
        <taxon>Bacteria</taxon>
        <taxon>Bacillati</taxon>
        <taxon>Bacillota</taxon>
        <taxon>Clostridia</taxon>
        <taxon>Eubacteriales</taxon>
        <taxon>Clostridiaceae</taxon>
        <taxon>Clostridium</taxon>
    </lineage>
</organism>
<dbReference type="InterPro" id="IPR004393">
    <property type="entry name" value="NadC"/>
</dbReference>
<dbReference type="SUPFAM" id="SSF51690">
    <property type="entry name" value="Nicotinate/Quinolinate PRTase C-terminal domain-like"/>
    <property type="match status" value="1"/>
</dbReference>
<evidence type="ECO:0000256" key="4">
    <source>
        <dbReference type="ARBA" id="ARBA00011218"/>
    </source>
</evidence>
<dbReference type="RefSeq" id="WP_072831139.1">
    <property type="nucleotide sequence ID" value="NZ_FQXP01000004.1"/>
</dbReference>
<keyword evidence="17" id="KW-1185">Reference proteome</keyword>
<dbReference type="Pfam" id="PF01729">
    <property type="entry name" value="QRPTase_C"/>
    <property type="match status" value="1"/>
</dbReference>
<evidence type="ECO:0000256" key="2">
    <source>
        <dbReference type="ARBA" id="ARBA00004893"/>
    </source>
</evidence>
<comment type="subunit">
    <text evidence="4">Hexamer formed by 3 homodimers.</text>
</comment>
<evidence type="ECO:0000256" key="5">
    <source>
        <dbReference type="ARBA" id="ARBA00011944"/>
    </source>
</evidence>
<feature type="binding site" evidence="13">
    <location>
        <position position="214"/>
    </location>
    <ligand>
        <name>substrate</name>
    </ligand>
</feature>
<keyword evidence="6" id="KW-0662">Pyridine nucleotide biosynthesis</keyword>
<dbReference type="InterPro" id="IPR037128">
    <property type="entry name" value="Quinolinate_PRibosylTase_N_sf"/>
</dbReference>
<accession>A0A1M5VE91</accession>
<dbReference type="EC" id="2.4.2.19" evidence="5"/>
<feature type="binding site" evidence="13">
    <location>
        <begin position="258"/>
        <end position="260"/>
    </location>
    <ligand>
        <name>substrate</name>
    </ligand>
</feature>
<feature type="domain" description="Quinolinate phosphoribosyl transferase C-terminal" evidence="14">
    <location>
        <begin position="108"/>
        <end position="273"/>
    </location>
</feature>
<dbReference type="EMBL" id="FQXP01000004">
    <property type="protein sequence ID" value="SHH73550.1"/>
    <property type="molecule type" value="Genomic_DNA"/>
</dbReference>
<sequence>MNYLIVDKIIKDALLEDIPNEDITTNSIIGEESLSTVDLLCKEEGIIAGLLVFKRVFEILGSVEVELYKNDGDKVYPKEKIAFLKGSTRNILLGERIALNLLQRMSGIATLTNKFVSKLNESKTKLLDTRKTTPNLRILEKYSVKIGGGFNHRFNLSDGVMLKDNHISAAGGIKNAVKLARENTSFVRKIEVEVESLEMVKEALEAKADIIMLDNMTLDMASEAIDLIGDKALTEFSGNVNLNTIEEIGKIGVDYVSVGALTHSAKILDLSMKNLKNI</sequence>
<dbReference type="InterPro" id="IPR036068">
    <property type="entry name" value="Nicotinate_pribotase-like_C"/>
</dbReference>
<evidence type="ECO:0000259" key="15">
    <source>
        <dbReference type="Pfam" id="PF02749"/>
    </source>
</evidence>
<dbReference type="FunFam" id="3.90.1170.20:FF:000001">
    <property type="entry name" value="Nicotinate-nucleotide diphosphorylase (Carboxylating)"/>
    <property type="match status" value="1"/>
</dbReference>
<feature type="binding site" evidence="13">
    <location>
        <begin position="237"/>
        <end position="239"/>
    </location>
    <ligand>
        <name>substrate</name>
    </ligand>
</feature>
<evidence type="ECO:0000256" key="11">
    <source>
        <dbReference type="ARBA" id="ARBA00069173"/>
    </source>
</evidence>
<evidence type="ECO:0000256" key="6">
    <source>
        <dbReference type="ARBA" id="ARBA00022642"/>
    </source>
</evidence>
<name>A0A1M5VE91_9CLOT</name>
<dbReference type="GO" id="GO:0009435">
    <property type="term" value="P:NAD+ biosynthetic process"/>
    <property type="evidence" value="ECO:0007669"/>
    <property type="project" value="UniProtKB-UniPathway"/>
</dbReference>
<gene>
    <name evidence="16" type="ORF">SAMN02745196_01254</name>
</gene>
<feature type="domain" description="Quinolinate phosphoribosyl transferase N-terminal" evidence="15">
    <location>
        <begin position="22"/>
        <end position="106"/>
    </location>
</feature>
<comment type="pathway">
    <text evidence="2">Cofactor biosynthesis; NAD(+) biosynthesis; nicotinate D-ribonucleotide from quinolinate: step 1/1.</text>
</comment>
<dbReference type="Pfam" id="PF02749">
    <property type="entry name" value="QRPTase_N"/>
    <property type="match status" value="1"/>
</dbReference>
<dbReference type="GO" id="GO:0004514">
    <property type="term" value="F:nicotinate-nucleotide diphosphorylase (carboxylating) activity"/>
    <property type="evidence" value="ECO:0007669"/>
    <property type="project" value="UniProtKB-EC"/>
</dbReference>
<dbReference type="UniPathway" id="UPA00253">
    <property type="reaction ID" value="UER00331"/>
</dbReference>
<keyword evidence="8 12" id="KW-0808">Transferase</keyword>
<comment type="similarity">
    <text evidence="3 12">Belongs to the NadC/ModD family.</text>
</comment>
<dbReference type="InterPro" id="IPR002638">
    <property type="entry name" value="Quinolinate_PRibosylTrfase_C"/>
</dbReference>
<feature type="binding site" evidence="13">
    <location>
        <position position="96"/>
    </location>
    <ligand>
        <name>substrate</name>
    </ligand>
</feature>
<dbReference type="Gene3D" id="3.90.1170.20">
    <property type="entry name" value="Quinolinate phosphoribosyl transferase, N-terminal domain"/>
    <property type="match status" value="1"/>
</dbReference>
<dbReference type="AlphaFoldDB" id="A0A1M5VE91"/>
<dbReference type="PANTHER" id="PTHR32179:SF3">
    <property type="entry name" value="NICOTINATE-NUCLEOTIDE PYROPHOSPHORYLASE [CARBOXYLATING]"/>
    <property type="match status" value="1"/>
</dbReference>
<dbReference type="InterPro" id="IPR027277">
    <property type="entry name" value="NadC/ModD"/>
</dbReference>
<dbReference type="Proteomes" id="UP000184526">
    <property type="component" value="Unassembled WGS sequence"/>
</dbReference>
<keyword evidence="7 12" id="KW-0328">Glycosyltransferase</keyword>
<evidence type="ECO:0000256" key="10">
    <source>
        <dbReference type="ARBA" id="ARBA00047445"/>
    </source>
</evidence>
<evidence type="ECO:0000259" key="14">
    <source>
        <dbReference type="Pfam" id="PF01729"/>
    </source>
</evidence>
<dbReference type="FunFam" id="3.20.20.70:FF:000030">
    <property type="entry name" value="Nicotinate-nucleotide pyrophosphorylase, carboxylating"/>
    <property type="match status" value="1"/>
</dbReference>
<dbReference type="NCBIfam" id="TIGR00078">
    <property type="entry name" value="nadC"/>
    <property type="match status" value="1"/>
</dbReference>
<dbReference type="CDD" id="cd01572">
    <property type="entry name" value="QPRTase"/>
    <property type="match status" value="1"/>
</dbReference>
<dbReference type="GO" id="GO:0034213">
    <property type="term" value="P:quinolinate catabolic process"/>
    <property type="evidence" value="ECO:0007669"/>
    <property type="project" value="TreeGrafter"/>
</dbReference>
<feature type="binding site" evidence="13">
    <location>
        <position position="153"/>
    </location>
    <ligand>
        <name>substrate</name>
    </ligand>
</feature>
<dbReference type="Gene3D" id="3.20.20.70">
    <property type="entry name" value="Aldolase class I"/>
    <property type="match status" value="1"/>
</dbReference>
<evidence type="ECO:0000313" key="17">
    <source>
        <dbReference type="Proteomes" id="UP000184526"/>
    </source>
</evidence>
<dbReference type="OrthoDB" id="9782546at2"/>
<dbReference type="SUPFAM" id="SSF54675">
    <property type="entry name" value="Nicotinate/Quinolinate PRTase N-terminal domain-like"/>
    <property type="match status" value="1"/>
</dbReference>
<dbReference type="PIRSF" id="PIRSF006250">
    <property type="entry name" value="NadC_ModD"/>
    <property type="match status" value="1"/>
</dbReference>
<feature type="binding site" evidence="13">
    <location>
        <position position="163"/>
    </location>
    <ligand>
        <name>substrate</name>
    </ligand>
</feature>
<feature type="binding site" evidence="13">
    <location>
        <position position="193"/>
    </location>
    <ligand>
        <name>substrate</name>
    </ligand>
</feature>
<dbReference type="PANTHER" id="PTHR32179">
    <property type="entry name" value="NICOTINATE-NUCLEOTIDE PYROPHOSPHORYLASE [CARBOXYLATING]"/>
    <property type="match status" value="1"/>
</dbReference>
<evidence type="ECO:0000256" key="12">
    <source>
        <dbReference type="PIRNR" id="PIRNR006250"/>
    </source>
</evidence>
<evidence type="ECO:0000256" key="8">
    <source>
        <dbReference type="ARBA" id="ARBA00022679"/>
    </source>
</evidence>
<proteinExistence type="inferred from homology"/>
<evidence type="ECO:0000256" key="3">
    <source>
        <dbReference type="ARBA" id="ARBA00009400"/>
    </source>
</evidence>
<dbReference type="GO" id="GO:0005737">
    <property type="term" value="C:cytoplasm"/>
    <property type="evidence" value="ECO:0007669"/>
    <property type="project" value="TreeGrafter"/>
</dbReference>
<evidence type="ECO:0000256" key="7">
    <source>
        <dbReference type="ARBA" id="ARBA00022676"/>
    </source>
</evidence>
<dbReference type="STRING" id="1121306.SAMN02745196_01254"/>
<comment type="catalytic activity">
    <reaction evidence="10">
        <text>nicotinate beta-D-ribonucleotide + CO2 + diphosphate = quinolinate + 5-phospho-alpha-D-ribose 1-diphosphate + 2 H(+)</text>
        <dbReference type="Rhea" id="RHEA:12733"/>
        <dbReference type="ChEBI" id="CHEBI:15378"/>
        <dbReference type="ChEBI" id="CHEBI:16526"/>
        <dbReference type="ChEBI" id="CHEBI:29959"/>
        <dbReference type="ChEBI" id="CHEBI:33019"/>
        <dbReference type="ChEBI" id="CHEBI:57502"/>
        <dbReference type="ChEBI" id="CHEBI:58017"/>
        <dbReference type="EC" id="2.4.2.19"/>
    </reaction>
</comment>
<comment type="function">
    <text evidence="1">Involved in the catabolism of quinolinic acid (QA).</text>
</comment>
<evidence type="ECO:0000256" key="1">
    <source>
        <dbReference type="ARBA" id="ARBA00003237"/>
    </source>
</evidence>
<dbReference type="InterPro" id="IPR022412">
    <property type="entry name" value="Quinolinate_PRibosylTrfase_N"/>
</dbReference>
<evidence type="ECO:0000256" key="13">
    <source>
        <dbReference type="PIRSR" id="PIRSR006250-1"/>
    </source>
</evidence>
<evidence type="ECO:0000313" key="16">
    <source>
        <dbReference type="EMBL" id="SHH73550.1"/>
    </source>
</evidence>
<reference evidence="16 17" key="1">
    <citation type="submission" date="2016-11" db="EMBL/GenBank/DDBJ databases">
        <authorList>
            <person name="Jaros S."/>
            <person name="Januszkiewicz K."/>
            <person name="Wedrychowicz H."/>
        </authorList>
    </citation>
    <scope>NUCLEOTIDE SEQUENCE [LARGE SCALE GENOMIC DNA]</scope>
    <source>
        <strain evidence="16 17">DSM 3089</strain>
    </source>
</reference>
<evidence type="ECO:0000256" key="9">
    <source>
        <dbReference type="ARBA" id="ARBA00033102"/>
    </source>
</evidence>